<feature type="domain" description="REJ" evidence="16">
    <location>
        <begin position="430"/>
        <end position="736"/>
    </location>
</feature>
<dbReference type="SUPFAM" id="SSF47986">
    <property type="entry name" value="DEATH domain"/>
    <property type="match status" value="1"/>
</dbReference>
<dbReference type="InterPro" id="IPR042060">
    <property type="entry name" value="PLAT_polycystin1"/>
</dbReference>
<evidence type="ECO:0000256" key="1">
    <source>
        <dbReference type="ARBA" id="ARBA00004141"/>
    </source>
</evidence>
<keyword evidence="3 12" id="KW-0812">Transmembrane</keyword>
<dbReference type="Pfam" id="PF02010">
    <property type="entry name" value="REJ"/>
    <property type="match status" value="2"/>
</dbReference>
<feature type="transmembrane region" description="Helical" evidence="12">
    <location>
        <begin position="39"/>
        <end position="58"/>
    </location>
</feature>
<organism>
    <name type="scientific">Branchiostoma floridae</name>
    <name type="common">Florida lancelet</name>
    <name type="synonym">Amphioxus</name>
    <dbReference type="NCBI Taxonomy" id="7739"/>
    <lineage>
        <taxon>Eukaryota</taxon>
        <taxon>Metazoa</taxon>
        <taxon>Chordata</taxon>
        <taxon>Cephalochordata</taxon>
        <taxon>Leptocardii</taxon>
        <taxon>Amphioxiformes</taxon>
        <taxon>Branchiostomatidae</taxon>
        <taxon>Branchiostoma</taxon>
    </lineage>
</organism>
<reference evidence="17" key="1">
    <citation type="journal article" date="2008" name="Nature">
        <title>The amphioxus genome and the evolution of the chordate karyotype.</title>
        <authorList>
            <consortium name="US DOE Joint Genome Institute (JGI-PGF)"/>
            <person name="Putnam N.H."/>
            <person name="Butts T."/>
            <person name="Ferrier D.E.K."/>
            <person name="Furlong R.F."/>
            <person name="Hellsten U."/>
            <person name="Kawashima T."/>
            <person name="Robinson-Rechavi M."/>
            <person name="Shoguchi E."/>
            <person name="Terry A."/>
            <person name="Yu J.-K."/>
            <person name="Benito-Gutierrez E.L."/>
            <person name="Dubchak I."/>
            <person name="Garcia-Fernandez J."/>
            <person name="Gibson-Brown J.J."/>
            <person name="Grigoriev I.V."/>
            <person name="Horton A.C."/>
            <person name="de Jong P.J."/>
            <person name="Jurka J."/>
            <person name="Kapitonov V.V."/>
            <person name="Kohara Y."/>
            <person name="Kuroki Y."/>
            <person name="Lindquist E."/>
            <person name="Lucas S."/>
            <person name="Osoegawa K."/>
            <person name="Pennacchio L.A."/>
            <person name="Salamov A.A."/>
            <person name="Satou Y."/>
            <person name="Sauka-Spengler T."/>
            <person name="Schmutz J."/>
            <person name="Shin-I T."/>
            <person name="Toyoda A."/>
            <person name="Bronner-Fraser M."/>
            <person name="Fujiyama A."/>
            <person name="Holland L.Z."/>
            <person name="Holland P.W.H."/>
            <person name="Satoh N."/>
            <person name="Rokhsar D.S."/>
        </authorList>
    </citation>
    <scope>NUCLEOTIDE SEQUENCE [LARGE SCALE GENOMIC DNA]</scope>
    <source>
        <strain evidence="17">S238N-H82</strain>
        <tissue evidence="17">Testes</tissue>
    </source>
</reference>
<keyword evidence="5 12" id="KW-1133">Transmembrane helix</keyword>
<feature type="transmembrane region" description="Helical" evidence="12">
    <location>
        <begin position="2609"/>
        <end position="2630"/>
    </location>
</feature>
<feature type="transmembrane region" description="Helical" evidence="12">
    <location>
        <begin position="2760"/>
        <end position="2782"/>
    </location>
</feature>
<dbReference type="SMART" id="SM00308">
    <property type="entry name" value="LH2"/>
    <property type="match status" value="1"/>
</dbReference>
<feature type="transmembrane region" description="Helical" evidence="12">
    <location>
        <begin position="2263"/>
        <end position="2286"/>
    </location>
</feature>
<feature type="transmembrane region" description="Helical" evidence="12">
    <location>
        <begin position="2330"/>
        <end position="2350"/>
    </location>
</feature>
<dbReference type="InterPro" id="IPR001315">
    <property type="entry name" value="CARD"/>
</dbReference>
<dbReference type="CDD" id="cd01752">
    <property type="entry name" value="PLAT_polycystin"/>
    <property type="match status" value="1"/>
</dbReference>
<dbReference type="GO" id="GO:0016020">
    <property type="term" value="C:membrane"/>
    <property type="evidence" value="ECO:0007669"/>
    <property type="project" value="UniProtKB-SubCell"/>
</dbReference>
<gene>
    <name evidence="17" type="ORF">BRAFLDRAFT_88966</name>
</gene>
<feature type="transmembrane region" description="Helical" evidence="12">
    <location>
        <begin position="2658"/>
        <end position="2678"/>
    </location>
</feature>
<dbReference type="InterPro" id="IPR011029">
    <property type="entry name" value="DEATH-like_dom_sf"/>
</dbReference>
<dbReference type="GO" id="GO:0042981">
    <property type="term" value="P:regulation of apoptotic process"/>
    <property type="evidence" value="ECO:0007669"/>
    <property type="project" value="InterPro"/>
</dbReference>
<feature type="region of interest" description="Disordered" evidence="11">
    <location>
        <begin position="1746"/>
        <end position="1769"/>
    </location>
</feature>
<dbReference type="Gene3D" id="2.60.60.20">
    <property type="entry name" value="PLAT/LH2 domain"/>
    <property type="match status" value="1"/>
</dbReference>
<comment type="subcellular location">
    <subcellularLocation>
        <location evidence="1">Membrane</location>
        <topology evidence="1">Multi-pass membrane protein</topology>
    </subcellularLocation>
</comment>
<feature type="compositionally biased region" description="Pro residues" evidence="11">
    <location>
        <begin position="1752"/>
        <end position="1763"/>
    </location>
</feature>
<evidence type="ECO:0000259" key="15">
    <source>
        <dbReference type="PROSITE" id="PS50221"/>
    </source>
</evidence>
<evidence type="ECO:0000256" key="5">
    <source>
        <dbReference type="ARBA" id="ARBA00022989"/>
    </source>
</evidence>
<evidence type="ECO:0000256" key="6">
    <source>
        <dbReference type="ARBA" id="ARBA00023136"/>
    </source>
</evidence>
<dbReference type="PROSITE" id="PS51111">
    <property type="entry name" value="REJ"/>
    <property type="match status" value="1"/>
</dbReference>
<evidence type="ECO:0000259" key="14">
    <source>
        <dbReference type="PROSITE" id="PS50209"/>
    </source>
</evidence>
<dbReference type="PRINTS" id="PR01433">
    <property type="entry name" value="POLYCYSTIN2"/>
</dbReference>
<name>C3ZTV6_BRAFL</name>
<dbReference type="PANTHER" id="PTHR10877:SF194">
    <property type="entry name" value="LOCATION OF VULVA DEFECTIVE 1"/>
    <property type="match status" value="1"/>
</dbReference>
<protein>
    <recommendedName>
        <fullName evidence="18">Polycystic kidney disease protein 1-like 2</fullName>
    </recommendedName>
</protein>
<dbReference type="Gene3D" id="1.10.533.10">
    <property type="entry name" value="Death Domain, Fas"/>
    <property type="match status" value="1"/>
</dbReference>
<feature type="transmembrane region" description="Helical" evidence="12">
    <location>
        <begin position="2569"/>
        <end position="2589"/>
    </location>
</feature>
<feature type="domain" description="PLAT" evidence="13">
    <location>
        <begin position="1429"/>
        <end position="1546"/>
    </location>
</feature>
<dbReference type="InterPro" id="IPR013783">
    <property type="entry name" value="Ig-like_fold"/>
</dbReference>
<dbReference type="InterPro" id="IPR046338">
    <property type="entry name" value="GAIN_dom_sf"/>
</dbReference>
<evidence type="ECO:0000256" key="9">
    <source>
        <dbReference type="PIRSR" id="PIRSR603915-2"/>
    </source>
</evidence>
<feature type="disulfide bond" evidence="9">
    <location>
        <begin position="2440"/>
        <end position="2453"/>
    </location>
</feature>
<evidence type="ECO:0000256" key="3">
    <source>
        <dbReference type="ARBA" id="ARBA00022692"/>
    </source>
</evidence>
<dbReference type="Gene3D" id="2.60.220.50">
    <property type="match status" value="1"/>
</dbReference>
<feature type="transmembrane region" description="Helical" evidence="12">
    <location>
        <begin position="1644"/>
        <end position="1665"/>
    </location>
</feature>
<dbReference type="EMBL" id="GG666680">
    <property type="protein sequence ID" value="EEN43998.1"/>
    <property type="molecule type" value="Genomic_DNA"/>
</dbReference>
<evidence type="ECO:0008006" key="18">
    <source>
        <dbReference type="Google" id="ProtNLM"/>
    </source>
</evidence>
<feature type="compositionally biased region" description="Basic and acidic residues" evidence="11">
    <location>
        <begin position="2832"/>
        <end position="2862"/>
    </location>
</feature>
<dbReference type="CDD" id="cd01671">
    <property type="entry name" value="CARD"/>
    <property type="match status" value="1"/>
</dbReference>
<dbReference type="InterPro" id="IPR000203">
    <property type="entry name" value="GPS"/>
</dbReference>
<dbReference type="InParanoid" id="C3ZTV6"/>
<dbReference type="InterPro" id="IPR003915">
    <property type="entry name" value="PKD_2"/>
</dbReference>
<dbReference type="InterPro" id="IPR057244">
    <property type="entry name" value="GAIN_B"/>
</dbReference>
<dbReference type="PROSITE" id="PS50209">
    <property type="entry name" value="CARD"/>
    <property type="match status" value="1"/>
</dbReference>
<dbReference type="InterPro" id="IPR046791">
    <property type="entry name" value="Polycystin_dom"/>
</dbReference>
<feature type="transmembrane region" description="Helical" evidence="12">
    <location>
        <begin position="1386"/>
        <end position="1405"/>
    </location>
</feature>
<comment type="similarity">
    <text evidence="2">Belongs to the polycystin family.</text>
</comment>
<dbReference type="InterPro" id="IPR051223">
    <property type="entry name" value="Polycystin"/>
</dbReference>
<evidence type="ECO:0000256" key="11">
    <source>
        <dbReference type="SAM" id="MobiDB-lite"/>
    </source>
</evidence>
<evidence type="ECO:0000259" key="13">
    <source>
        <dbReference type="PROSITE" id="PS50095"/>
    </source>
</evidence>
<dbReference type="Gene3D" id="2.60.40.10">
    <property type="entry name" value="Immunoglobulins"/>
    <property type="match status" value="1"/>
</dbReference>
<dbReference type="PANTHER" id="PTHR10877">
    <property type="entry name" value="POLYCYSTIN FAMILY MEMBER"/>
    <property type="match status" value="1"/>
</dbReference>
<feature type="domain" description="GAIN-B" evidence="15">
    <location>
        <begin position="1225"/>
        <end position="1370"/>
    </location>
</feature>
<keyword evidence="8" id="KW-0325">Glycoprotein</keyword>
<dbReference type="SUPFAM" id="SSF49723">
    <property type="entry name" value="Lipase/lipooxygenase domain (PLAT/LH2 domain)"/>
    <property type="match status" value="1"/>
</dbReference>
<proteinExistence type="inferred from homology"/>
<feature type="transmembrane region" description="Helical" evidence="12">
    <location>
        <begin position="6"/>
        <end position="27"/>
    </location>
</feature>
<comment type="caution">
    <text evidence="10">Lacks conserved residue(s) required for the propagation of feature annotation.</text>
</comment>
<dbReference type="Pfam" id="PF20519">
    <property type="entry name" value="Polycystin_dom"/>
    <property type="match status" value="1"/>
</dbReference>
<evidence type="ECO:0000256" key="4">
    <source>
        <dbReference type="ARBA" id="ARBA00022729"/>
    </source>
</evidence>
<dbReference type="GO" id="GO:0005509">
    <property type="term" value="F:calcium ion binding"/>
    <property type="evidence" value="ECO:0007669"/>
    <property type="project" value="InterPro"/>
</dbReference>
<accession>C3ZTV6</accession>
<evidence type="ECO:0000313" key="17">
    <source>
        <dbReference type="EMBL" id="EEN43998.1"/>
    </source>
</evidence>
<feature type="compositionally biased region" description="Basic and acidic residues" evidence="11">
    <location>
        <begin position="2069"/>
        <end position="2085"/>
    </location>
</feature>
<evidence type="ECO:0000259" key="16">
    <source>
        <dbReference type="PROSITE" id="PS51111"/>
    </source>
</evidence>
<sequence length="2882" mass="317018">MCPSCALWSSQYSCFLVTIAAGFITGGGSHAGRDRPRQLVPVALVVALVSVCTVPTAGTTSDDPCAAYTPDVCARDDGSGGARDAGSGSAADCCSSSTAQPTLTSTPAATVRSLMFPQVPMRAGTDPVSWYLSPWWSHLCPHVLSRPQTEVGPAQEEGHLPVMQAATRREDPCDSRRAACGSDTPACLCVRSLCHATACPVTATCRLLFARHFYPSVTGKKETSGYFRVGSCAVPMSELGMSWFDEWNCTYFPESHERLCLRDICEDDNTTGSHSYPCILVQQAGCRPSIGSSLVGDVMTGNSSRWSVAELSSYFSRVKDMADRGDSMSAYACYQEGVCQQAGFGNCRGFLDYNMTSFPNAFGHRSIAEVFRNTSSEIFTKALNASLHEAVLKFVPLFSLSVGKEERVFSMSGALCRSIKGHPKCYDAGCSSPSLVIVGAAPQFQCTDMYRRDRLQLSSRLTLNCSQNVKVRYNWTLEYLVLASGSSYAATVPADIPLDLYDLVVSATVLEYGILGLKLIASVCGDSADQCNSTSLSFIADTEALGCFMIVPSALVAQLAGGSSRSVPSGSDVVLDASQSHDPDGNVTGQELTYNWGCELEQTGSDCGLPPGTLDLQTSVLEVSGADLQQGQVYRFSVLVSYPGRTSSENATQTLTILQPDVPTVQIRSNCDVRVNPSERLVLESDCTNCAAGDSLTYVWSLTPGSLTETVQQLDWARTTTGSTTYSLGIKSGTFQARFQDPDTPLMYEFSYLTGGEAIASFSTTEQDDFVILGTSPEPALEGQTFPAGLASRNYAVTVRVTARDSLGAETAVTLSVTVRKIAEGDFSDTVKSLILGDQSKMSESASTGDTQAVVSLATSVGTSLNANAQSAAGQTAASKRERHTVREELLSRWILEAADTVRTLETVEQVAYCISAVSATKDELSPTSQLGGAASLSRLTDTLVKRADEGAGTDAVENAAKFIITGTFDHADLLMHLVSVVRKGARESSTNEKKLCLVFALGLVNIMQASSLTSLEARAGGNDTSKTAVLNQTGTASTSVFTTLRSCTTTVFSKMTTGQEPVVISAEGYNMALQKLECSGLGGLVIRTSAESVNWFKLPDDITSDLYSNISNCGGVNTEMSGTNVNPYEFAESSSGVSSHVVSLSLLDTLGERNVSRLSQPIDIMVSRGASLVQSERAATAPVGSGRLSVHNVTSTFSGMSGNSIFIHIEPLLSGFPIHLYLKNGVNVSNDDHDMNISLPVNAAWRYSVDLPDRTESSDDHTWLIQPEDLLSFNGSEWFLGVAHDVPTDTGTITDSDGQTVQPSDFMLNYTITIFSSTCLYFDDDEAVWKGDGCKTGQLTTPYRTHCLCDHLTPFASGSSFFVAPNSLDIVASILAFSNIGSNPAVVITLAVIVVLYVLVVIWARRKDRTDLEKVGVTVLPGMTEYRHRYIVTLYTGFKRFAGTTAKVAIVVTGEDGQSEPHLLTDPTRRVFETAGVDSFLLTTAQSMGPLSSVHVWHDNSGDKPSWFLDQITVFDLQQEQKYVFMCNRWLAEDDDDGLIERHVPVASEIDLKDFYYVFSNRMSKDLRCFFFSKNEKERDGHLWFSVAGRPVRSLFTRVQRVSCCLALLLCTMVVNIAFFGVADSAAQNTEEQFDVAGFTFTWTELMISIQSALIVLPINLIIVQIFRNLKVRPGPAEKEALRISSGKKRIEGAAETSHMDDVCEVKAATEDAQMSTYSSRFMVSEVDISSVYGEDEMETIQELPTQNPVPTHPHTPDPPPAETSLCGDQNSVQTADEVVIRCKSLPSLKIRVRSAKARSLTQTENYADNTKEVAQGAEDLDGITNMETDLDEWNDEQKTPGKAPRFRQIMEQNKALLRSEIIAERTRLVEHLVARNTLTALEKEAIQTLSQKETEEKVNTFLLARIERQDEGAFSNFCSALTHGARQGYLSELLKAGDREDLPALLDYLYEAALHIAGRPTADIMWRVFPRHLGLSDDAIETCHRQNRFLQHKVLHCLVVWYINQTKTMSPPEVIDCLNSVHEKTKCSCKEFWIWEVNEKKGVPVSAVVDAIEPAVATEACHLKPPHRNEEDGTRSKREETKGTSDASTSVSFDELDLDMPPRPHSAGQVLTTARQRHFGQPSLGSNGKSQPSSLSHIPSSYKAIQRGPSLCSSREDTDGFFEIQFSEPGDGIDDEAGPDVGLNTVEFRDLLESEGHTTSSVTSSTGKKKEQCLLPWWFLYIGWFLVLAVCTVSAFFTLLYGNSYGKRKAEAWLLTFFTSFLLDVVVLQPVKVLVVAVALAAIVKSVDTGDDDAVAARLRDNEEYLHMSAGQKLAAARELRSKQRQMYSVMVEVIFYLLFVWVVVSVANGHRSESAFYQNNDVREIFLAPPTEDDGFEEIGELDDFWTWLEEGLIPGLTETWYNGDTVSNSAFTAGHVHYLVGVTRLRQLRVRSDAVCNMSPRVAGVLDDCNVEYSWENEDTSPMNNAVVNQTSPWVYQTSSALNGGGYVAELSTNPAESVAIIQDLKNNMWIDDNTRTVLVEFTIYNAYVNLFSVVTLALELPVSGGVFPRADIQTVRLYNYTSQYTLYIMACEILYVIMLLFYLYREVKELRQKKCKYFGEFWNWVELAVAWLSVCAVCLFAWRMVITDRITAYRRSNPGRFVNYSEAAFWDAVYGYVIAIIVTLVIAKFVKLLRFNRRMSLIGDTIKHAAPKVLGFIVIYIVVIMAFAQALFFVLGNTSASFGTFLACLKTLWNIQLGEFDFSEFWDGHWFLGPAIWFTYVVTSSCILVFTFVAILMDSFESVKANIEKQSNDHEIVDFMVKQFKDYIGWKKEKNKRNAILPSPRTRSSDDLIEEDTRQMTKSRDSWTDFKTQEKEQVQTSAENGDKNMKDPFYCIL</sequence>
<dbReference type="eggNOG" id="KOG3599">
    <property type="taxonomic scope" value="Eukaryota"/>
</dbReference>
<dbReference type="PROSITE" id="PS50221">
    <property type="entry name" value="GAIN_B"/>
    <property type="match status" value="1"/>
</dbReference>
<feature type="domain" description="CARD" evidence="14">
    <location>
        <begin position="1844"/>
        <end position="1923"/>
    </location>
</feature>
<dbReference type="FunFam" id="1.10.287.70:FF:000086">
    <property type="entry name" value="Polycystic kidney disease 2"/>
    <property type="match status" value="1"/>
</dbReference>
<dbReference type="FunFam" id="2.60.60.20:FF:000044">
    <property type="match status" value="1"/>
</dbReference>
<evidence type="ECO:0000256" key="7">
    <source>
        <dbReference type="ARBA" id="ARBA00023157"/>
    </source>
</evidence>
<dbReference type="InterPro" id="IPR002859">
    <property type="entry name" value="PKD/REJ-like"/>
</dbReference>
<feature type="transmembrane region" description="Helical" evidence="12">
    <location>
        <begin position="2698"/>
        <end position="2720"/>
    </location>
</feature>
<feature type="transmembrane region" description="Helical" evidence="12">
    <location>
        <begin position="1603"/>
        <end position="1624"/>
    </location>
</feature>
<feature type="region of interest" description="Disordered" evidence="11">
    <location>
        <begin position="2826"/>
        <end position="2871"/>
    </location>
</feature>
<evidence type="ECO:0000256" key="2">
    <source>
        <dbReference type="ARBA" id="ARBA00007200"/>
    </source>
</evidence>
<dbReference type="Pfam" id="PF01825">
    <property type="entry name" value="GPS"/>
    <property type="match status" value="1"/>
</dbReference>
<dbReference type="InterPro" id="IPR014010">
    <property type="entry name" value="REJ_dom"/>
</dbReference>
<keyword evidence="7" id="KW-1015">Disulfide bond</keyword>
<feature type="transmembrane region" description="Helical" evidence="12">
    <location>
        <begin position="2220"/>
        <end position="2243"/>
    </location>
</feature>
<evidence type="ECO:0000256" key="12">
    <source>
        <dbReference type="SAM" id="Phobius"/>
    </source>
</evidence>
<dbReference type="Pfam" id="PF08016">
    <property type="entry name" value="PKD_channel"/>
    <property type="match status" value="1"/>
</dbReference>
<keyword evidence="4" id="KW-0732">Signal</keyword>
<dbReference type="InterPro" id="IPR013122">
    <property type="entry name" value="PKD1_2_channel"/>
</dbReference>
<dbReference type="PROSITE" id="PS50095">
    <property type="entry name" value="PLAT"/>
    <property type="match status" value="1"/>
</dbReference>
<evidence type="ECO:0000256" key="10">
    <source>
        <dbReference type="PROSITE-ProRule" id="PRU00152"/>
    </source>
</evidence>
<dbReference type="InterPro" id="IPR036392">
    <property type="entry name" value="PLAT/LH2_dom_sf"/>
</dbReference>
<evidence type="ECO:0000256" key="8">
    <source>
        <dbReference type="ARBA" id="ARBA00023180"/>
    </source>
</evidence>
<dbReference type="Pfam" id="PF01477">
    <property type="entry name" value="PLAT"/>
    <property type="match status" value="1"/>
</dbReference>
<dbReference type="InterPro" id="IPR001024">
    <property type="entry name" value="PLAT/LH2_dom"/>
</dbReference>
<feature type="region of interest" description="Disordered" evidence="11">
    <location>
        <begin position="2061"/>
        <end position="2109"/>
    </location>
</feature>
<dbReference type="SMART" id="SM00303">
    <property type="entry name" value="GPS"/>
    <property type="match status" value="1"/>
</dbReference>
<keyword evidence="6 12" id="KW-0472">Membrane</keyword>